<dbReference type="OrthoDB" id="120976at2759"/>
<dbReference type="PANTHER" id="PTHR23034:SF2">
    <property type="entry name" value="GLUTAMATE-RICH PROTEIN 3"/>
    <property type="match status" value="1"/>
</dbReference>
<accession>A0A177AQL1</accession>
<evidence type="ECO:0000313" key="2">
    <source>
        <dbReference type="Proteomes" id="UP000078046"/>
    </source>
</evidence>
<sequence length="145" mass="17149">MTDNNCFEIGPLLEYNSLLDPYLKNYFTKPRMRHHLVKAGLINKSGFIISEENCKKVNSKKQKHKFVQDSLAQLIVNETVSFDLKRQKEIKDKLIEISNIENVIKIRNERKLEKRDYLFEFLESIHIKNKKVNDWKNFFSVTSAG</sequence>
<gene>
    <name evidence="1" type="ORF">A3Q56_08020</name>
</gene>
<protein>
    <submittedName>
        <fullName evidence="1">Uncharacterized protein</fullName>
    </submittedName>
</protein>
<dbReference type="PANTHER" id="PTHR23034">
    <property type="entry name" value="GLUTAMATE-RICH PROTEIN 3"/>
    <property type="match status" value="1"/>
</dbReference>
<reference evidence="1 2" key="1">
    <citation type="submission" date="2016-04" db="EMBL/GenBank/DDBJ databases">
        <title>The genome of Intoshia linei affirms orthonectids as highly simplified spiralians.</title>
        <authorList>
            <person name="Mikhailov K.V."/>
            <person name="Slusarev G.S."/>
            <person name="Nikitin M.A."/>
            <person name="Logacheva M.D."/>
            <person name="Penin A."/>
            <person name="Aleoshin V."/>
            <person name="Panchin Y.V."/>
        </authorList>
    </citation>
    <scope>NUCLEOTIDE SEQUENCE [LARGE SCALE GENOMIC DNA]</scope>
    <source>
        <strain evidence="1">Intl2013</strain>
        <tissue evidence="1">Whole animal</tissue>
    </source>
</reference>
<name>A0A177AQL1_9BILA</name>
<evidence type="ECO:0000313" key="1">
    <source>
        <dbReference type="EMBL" id="OAF64278.1"/>
    </source>
</evidence>
<proteinExistence type="predicted"/>
<dbReference type="Proteomes" id="UP000078046">
    <property type="component" value="Unassembled WGS sequence"/>
</dbReference>
<dbReference type="EMBL" id="LWCA01001964">
    <property type="protein sequence ID" value="OAF64278.1"/>
    <property type="molecule type" value="Genomic_DNA"/>
</dbReference>
<comment type="caution">
    <text evidence="1">The sequence shown here is derived from an EMBL/GenBank/DDBJ whole genome shotgun (WGS) entry which is preliminary data.</text>
</comment>
<organism evidence="1 2">
    <name type="scientific">Intoshia linei</name>
    <dbReference type="NCBI Taxonomy" id="1819745"/>
    <lineage>
        <taxon>Eukaryota</taxon>
        <taxon>Metazoa</taxon>
        <taxon>Spiralia</taxon>
        <taxon>Lophotrochozoa</taxon>
        <taxon>Mesozoa</taxon>
        <taxon>Orthonectida</taxon>
        <taxon>Rhopaluridae</taxon>
        <taxon>Intoshia</taxon>
    </lineage>
</organism>
<keyword evidence="2" id="KW-1185">Reference proteome</keyword>
<dbReference type="AlphaFoldDB" id="A0A177AQL1"/>
<dbReference type="InterPro" id="IPR027962">
    <property type="entry name" value="ERICH3"/>
</dbReference>